<dbReference type="SUPFAM" id="SSF53613">
    <property type="entry name" value="Ribokinase-like"/>
    <property type="match status" value="1"/>
</dbReference>
<evidence type="ECO:0000256" key="1">
    <source>
        <dbReference type="ARBA" id="ARBA00022679"/>
    </source>
</evidence>
<keyword evidence="1" id="KW-0808">Transferase</keyword>
<dbReference type="PANTHER" id="PTHR10584:SF166">
    <property type="entry name" value="RIBOKINASE"/>
    <property type="match status" value="1"/>
</dbReference>
<evidence type="ECO:0000256" key="2">
    <source>
        <dbReference type="ARBA" id="ARBA00022777"/>
    </source>
</evidence>
<sequence>MRIADKPYTLPRSLTNQIKFISPNIYELQKIAQVLNTGTEINEINMTSNADILRTAKNLARSVIEHFDTIIVTLGPLGVLIASKSTTKPIFNNQQQYSIERGPVKYRHYLAPKLDNLVNVSGAGDSFTSGFISAMLSGATEDTCVAIAFQAAQCALKSESAVPDKYFQGDEEKQKWYAMRATAEELTEE</sequence>
<dbReference type="PROSITE" id="PS00584">
    <property type="entry name" value="PFKB_KINASES_2"/>
    <property type="match status" value="1"/>
</dbReference>
<dbReference type="InterPro" id="IPR002173">
    <property type="entry name" value="Carboh/pur_kinase_PfkB_CS"/>
</dbReference>
<dbReference type="AlphaFoldDB" id="A0A7R8V586"/>
<dbReference type="Pfam" id="PF00294">
    <property type="entry name" value="PfkB"/>
    <property type="match status" value="1"/>
</dbReference>
<dbReference type="Proteomes" id="UP000594454">
    <property type="component" value="Chromosome 6"/>
</dbReference>
<protein>
    <recommendedName>
        <fullName evidence="3">Carbohydrate kinase PfkB domain-containing protein</fullName>
    </recommendedName>
</protein>
<accession>A0A7R8V586</accession>
<evidence type="ECO:0000313" key="5">
    <source>
        <dbReference type="Proteomes" id="UP000594454"/>
    </source>
</evidence>
<dbReference type="Gene3D" id="3.40.1190.20">
    <property type="match status" value="1"/>
</dbReference>
<dbReference type="GO" id="GO:0006796">
    <property type="term" value="P:phosphate-containing compound metabolic process"/>
    <property type="evidence" value="ECO:0007669"/>
    <property type="project" value="UniProtKB-ARBA"/>
</dbReference>
<reference evidence="4 5" key="1">
    <citation type="submission" date="2020-11" db="EMBL/GenBank/DDBJ databases">
        <authorList>
            <person name="Wallbank WR R."/>
            <person name="Pardo Diaz C."/>
            <person name="Kozak K."/>
            <person name="Martin S."/>
            <person name="Jiggins C."/>
            <person name="Moest M."/>
            <person name="Warren A I."/>
            <person name="Generalovic N T."/>
            <person name="Byers J.R.P. K."/>
            <person name="Montejo-Kovacevich G."/>
            <person name="Yen C E."/>
        </authorList>
    </citation>
    <scope>NUCLEOTIDE SEQUENCE [LARGE SCALE GENOMIC DNA]</scope>
</reference>
<feature type="domain" description="Carbohydrate kinase PfkB" evidence="3">
    <location>
        <begin position="13"/>
        <end position="161"/>
    </location>
</feature>
<name>A0A7R8V586_HERIL</name>
<dbReference type="EMBL" id="LR899014">
    <property type="protein sequence ID" value="CAD7092908.1"/>
    <property type="molecule type" value="Genomic_DNA"/>
</dbReference>
<evidence type="ECO:0000259" key="3">
    <source>
        <dbReference type="Pfam" id="PF00294"/>
    </source>
</evidence>
<dbReference type="GO" id="GO:0016301">
    <property type="term" value="F:kinase activity"/>
    <property type="evidence" value="ECO:0007669"/>
    <property type="project" value="UniProtKB-KW"/>
</dbReference>
<dbReference type="InParanoid" id="A0A7R8V586"/>
<dbReference type="InterPro" id="IPR011611">
    <property type="entry name" value="PfkB_dom"/>
</dbReference>
<gene>
    <name evidence="4" type="ORF">HERILL_LOCUS15235</name>
</gene>
<organism evidence="4 5">
    <name type="scientific">Hermetia illucens</name>
    <name type="common">Black soldier fly</name>
    <dbReference type="NCBI Taxonomy" id="343691"/>
    <lineage>
        <taxon>Eukaryota</taxon>
        <taxon>Metazoa</taxon>
        <taxon>Ecdysozoa</taxon>
        <taxon>Arthropoda</taxon>
        <taxon>Hexapoda</taxon>
        <taxon>Insecta</taxon>
        <taxon>Pterygota</taxon>
        <taxon>Neoptera</taxon>
        <taxon>Endopterygota</taxon>
        <taxon>Diptera</taxon>
        <taxon>Brachycera</taxon>
        <taxon>Stratiomyomorpha</taxon>
        <taxon>Stratiomyidae</taxon>
        <taxon>Hermetiinae</taxon>
        <taxon>Hermetia</taxon>
    </lineage>
</organism>
<dbReference type="InterPro" id="IPR029056">
    <property type="entry name" value="Ribokinase-like"/>
</dbReference>
<keyword evidence="2" id="KW-0418">Kinase</keyword>
<keyword evidence="5" id="KW-1185">Reference proteome</keyword>
<evidence type="ECO:0000313" key="4">
    <source>
        <dbReference type="EMBL" id="CAD7092908.1"/>
    </source>
</evidence>
<dbReference type="PANTHER" id="PTHR10584">
    <property type="entry name" value="SUGAR KINASE"/>
    <property type="match status" value="1"/>
</dbReference>
<proteinExistence type="predicted"/>